<feature type="transmembrane region" description="Helical" evidence="1">
    <location>
        <begin position="134"/>
        <end position="154"/>
    </location>
</feature>
<feature type="transmembrane region" description="Helical" evidence="1">
    <location>
        <begin position="191"/>
        <end position="214"/>
    </location>
</feature>
<dbReference type="Proteomes" id="UP000676478">
    <property type="component" value="Unassembled WGS sequence"/>
</dbReference>
<keyword evidence="1" id="KW-0812">Transmembrane</keyword>
<feature type="transmembrane region" description="Helical" evidence="1">
    <location>
        <begin position="161"/>
        <end position="179"/>
    </location>
</feature>
<feature type="transmembrane region" description="Helical" evidence="1">
    <location>
        <begin position="310"/>
        <end position="329"/>
    </location>
</feature>
<organism evidence="2 3">
    <name type="scientific">Levilactobacillus brevis</name>
    <name type="common">Lactobacillus brevis</name>
    <dbReference type="NCBI Taxonomy" id="1580"/>
    <lineage>
        <taxon>Bacteria</taxon>
        <taxon>Bacillati</taxon>
        <taxon>Bacillota</taxon>
        <taxon>Bacilli</taxon>
        <taxon>Lactobacillales</taxon>
        <taxon>Lactobacillaceae</taxon>
        <taxon>Levilactobacillus</taxon>
    </lineage>
</organism>
<feature type="transmembrane region" description="Helical" evidence="1">
    <location>
        <begin position="226"/>
        <end position="249"/>
    </location>
</feature>
<evidence type="ECO:0008006" key="4">
    <source>
        <dbReference type="Google" id="ProtNLM"/>
    </source>
</evidence>
<sequence length="571" mass="65905">MKKIDKKNLNPLSNKYVIWLIFLMVSFFNVDIYVHFNYLFGGQDLQFHLQRIDELYNNICHGNVFPYIATYDFNQLGSAVMSMYPKLPLYFFAIIRLVVKQPIISYYIAIWMSTFICMIISYYCYLSINKLDKLGGVLFSVAYSLSGLCAIYYFLMADLGISFSLIFLPLVYSGFYHLIKSGHYKMMTIGIILVSLSHLLNAIIVLISLTVLLLTNLRIMNLKKYIHLGVSFILSILSTSSFWIPAFYFGHHVNMTAPFVFSLNGINLITMFENGFSNGALYGISLIPILGLMLGVIFYKESSKASKQAFWLSVGLIVVSSSLFPWIIFQNSIIKYLQFPWRLLIIPQLLFTYIFSESFSKLLKRIKYPDFQKILIILTFLTFIVLSQNSQIKRINFEMPSPEINYQLSPNSSFPYKDGIAWYKITNIYEYQNLMGFNGTMDYLPKTSIQMFDTIATHNAILNNGKIMPTRTYSYGKYLTINFKLNKKTRHIDLPFYIYNKKDYQVTINGKHSLFDLGQSNLLRLNDLSRGNYSVKITFHNSIMSVIILTMSILGGVGIIIPDINLKRKNE</sequence>
<keyword evidence="1" id="KW-1133">Transmembrane helix</keyword>
<feature type="transmembrane region" description="Helical" evidence="1">
    <location>
        <begin position="542"/>
        <end position="561"/>
    </location>
</feature>
<feature type="transmembrane region" description="Helical" evidence="1">
    <location>
        <begin position="106"/>
        <end position="128"/>
    </location>
</feature>
<comment type="caution">
    <text evidence="2">The sequence shown here is derived from an EMBL/GenBank/DDBJ whole genome shotgun (WGS) entry which is preliminary data.</text>
</comment>
<evidence type="ECO:0000313" key="2">
    <source>
        <dbReference type="EMBL" id="MBS1011868.1"/>
    </source>
</evidence>
<name>A0AA41ES49_LEVBR</name>
<evidence type="ECO:0000256" key="1">
    <source>
        <dbReference type="SAM" id="Phobius"/>
    </source>
</evidence>
<protein>
    <recommendedName>
        <fullName evidence="4">Membrane protein 6-pyruvoyl-tetrahydropterin synthase-related domain-containing protein</fullName>
    </recommendedName>
</protein>
<dbReference type="RefSeq" id="WP_211756932.1">
    <property type="nucleotide sequence ID" value="NZ_JAERKF010000035.1"/>
</dbReference>
<dbReference type="EMBL" id="JAERKF010000035">
    <property type="protein sequence ID" value="MBS1011868.1"/>
    <property type="molecule type" value="Genomic_DNA"/>
</dbReference>
<feature type="transmembrane region" description="Helical" evidence="1">
    <location>
        <begin position="341"/>
        <end position="359"/>
    </location>
</feature>
<keyword evidence="1" id="KW-0472">Membrane</keyword>
<dbReference type="AlphaFoldDB" id="A0AA41ES49"/>
<proteinExistence type="predicted"/>
<feature type="transmembrane region" description="Helical" evidence="1">
    <location>
        <begin position="280"/>
        <end position="298"/>
    </location>
</feature>
<evidence type="ECO:0000313" key="3">
    <source>
        <dbReference type="Proteomes" id="UP000676478"/>
    </source>
</evidence>
<reference evidence="2" key="2">
    <citation type="submission" date="2022-09" db="EMBL/GenBank/DDBJ databases">
        <title>Genome-inferred correspondence between phylogeny and metabolic traits in the wild Drosophila gut microbiome.</title>
        <authorList>
            <person name="Bueno E."/>
            <person name="Blow F."/>
            <person name="Douglas A.E."/>
        </authorList>
    </citation>
    <scope>NUCLEOTIDE SEQUENCE</scope>
    <source>
        <strain evidence="2">Dm-2019-70</strain>
    </source>
</reference>
<accession>A0AA41ES49</accession>
<feature type="transmembrane region" description="Helical" evidence="1">
    <location>
        <begin position="16"/>
        <end position="36"/>
    </location>
</feature>
<reference evidence="2" key="1">
    <citation type="submission" date="2020-12" db="EMBL/GenBank/DDBJ databases">
        <authorList>
            <person name="Mcmullen J.G."/>
        </authorList>
    </citation>
    <scope>NUCLEOTIDE SEQUENCE</scope>
    <source>
        <strain evidence="2">Dm-2019-70</strain>
    </source>
</reference>
<feature type="transmembrane region" description="Helical" evidence="1">
    <location>
        <begin position="83"/>
        <end position="99"/>
    </location>
</feature>
<gene>
    <name evidence="2" type="ORF">JK167_13800</name>
</gene>